<sequence>MMNDTFGRRFSELKDMFLNMPYRAYEHVEGRYVPNGFWRQWATSAQNLIQAVFGEASPHYRNFSVLYANTGESEESVSALHAVFAAAKDDFEGGYVFNVELRVSGEVFGDFVVLARQSLAEGHKDVAAVLASAALEDALKRYAAANDLDVNQKTMQDVVNALKSNGLVSGAQKTLLDAMPRLRNHAMHAEWGKISDPDVNSVIGFVEQFLLTKFSG</sequence>
<keyword evidence="3" id="KW-1185">Reference proteome</keyword>
<organism evidence="2 3">
    <name type="scientific">Paraburkholderia phytofirmans</name>
    <dbReference type="NCBI Taxonomy" id="261302"/>
    <lineage>
        <taxon>Bacteria</taxon>
        <taxon>Pseudomonadati</taxon>
        <taxon>Pseudomonadota</taxon>
        <taxon>Betaproteobacteria</taxon>
        <taxon>Burkholderiales</taxon>
        <taxon>Burkholderiaceae</taxon>
        <taxon>Paraburkholderia</taxon>
    </lineage>
</organism>
<proteinExistence type="predicted"/>
<evidence type="ECO:0000313" key="2">
    <source>
        <dbReference type="EMBL" id="MFM0243295.1"/>
    </source>
</evidence>
<evidence type="ECO:0000313" key="3">
    <source>
        <dbReference type="Proteomes" id="UP001629274"/>
    </source>
</evidence>
<dbReference type="EMBL" id="JAQQDR010000025">
    <property type="protein sequence ID" value="MFM0243295.1"/>
    <property type="molecule type" value="Genomic_DNA"/>
</dbReference>
<comment type="caution">
    <text evidence="2">The sequence shown here is derived from an EMBL/GenBank/DDBJ whole genome shotgun (WGS) entry which is preliminary data.</text>
</comment>
<protein>
    <submittedName>
        <fullName evidence="2">DUF4145 domain-containing protein</fullName>
    </submittedName>
</protein>
<reference evidence="2 3" key="1">
    <citation type="journal article" date="2024" name="Chem. Sci.">
        <title>Discovery of megapolipeptins by genome mining of a Burkholderiales bacteria collection.</title>
        <authorList>
            <person name="Paulo B.S."/>
            <person name="Recchia M.J.J."/>
            <person name="Lee S."/>
            <person name="Fergusson C.H."/>
            <person name="Romanowski S.B."/>
            <person name="Hernandez A."/>
            <person name="Krull N."/>
            <person name="Liu D.Y."/>
            <person name="Cavanagh H."/>
            <person name="Bos A."/>
            <person name="Gray C.A."/>
            <person name="Murphy B.T."/>
            <person name="Linington R.G."/>
            <person name="Eustaquio A.S."/>
        </authorList>
    </citation>
    <scope>NUCLEOTIDE SEQUENCE [LARGE SCALE GENOMIC DNA]</scope>
    <source>
        <strain evidence="2 3">RL17-351-BIE-A</strain>
    </source>
</reference>
<accession>A0ABW9BTL7</accession>
<evidence type="ECO:0000259" key="1">
    <source>
        <dbReference type="Pfam" id="PF13643"/>
    </source>
</evidence>
<dbReference type="RefSeq" id="WP_408264899.1">
    <property type="nucleotide sequence ID" value="NZ_JAQQCK010000032.1"/>
</dbReference>
<dbReference type="InterPro" id="IPR025285">
    <property type="entry name" value="DUF4145"/>
</dbReference>
<gene>
    <name evidence="2" type="ORF">PQR03_34635</name>
</gene>
<dbReference type="Pfam" id="PF13643">
    <property type="entry name" value="DUF4145"/>
    <property type="match status" value="1"/>
</dbReference>
<feature type="domain" description="DUF4145" evidence="1">
    <location>
        <begin position="126"/>
        <end position="207"/>
    </location>
</feature>
<dbReference type="Proteomes" id="UP001629274">
    <property type="component" value="Unassembled WGS sequence"/>
</dbReference>
<name>A0ABW9BTL7_9BURK</name>